<sequence>MPKNTSKNLKINAIKCEKNPKSLPILQEFLEFLLYWLSQWEESKYSVCCLRAKA</sequence>
<organism evidence="1 2">
    <name type="scientific">Candidatus Methylacidiphilum fumarolicum</name>
    <dbReference type="NCBI Taxonomy" id="591154"/>
    <lineage>
        <taxon>Bacteria</taxon>
        <taxon>Pseudomonadati</taxon>
        <taxon>Verrucomicrobiota</taxon>
        <taxon>Methylacidiphilae</taxon>
        <taxon>Methylacidiphilales</taxon>
        <taxon>Methylacidiphilaceae</taxon>
        <taxon>Methylacidiphilum (ex Ratnadevi et al. 2023)</taxon>
    </lineage>
</organism>
<name>A0ABN8XI21_9BACT</name>
<dbReference type="Proteomes" id="UP001161497">
    <property type="component" value="Chromosome"/>
</dbReference>
<dbReference type="EMBL" id="OX458932">
    <property type="protein sequence ID" value="CAI9085377.1"/>
    <property type="molecule type" value="Genomic_DNA"/>
</dbReference>
<evidence type="ECO:0000313" key="1">
    <source>
        <dbReference type="EMBL" id="CAI9085377.1"/>
    </source>
</evidence>
<protein>
    <recommendedName>
        <fullName evidence="3">DUF2281 domain-containing protein</fullName>
    </recommendedName>
</protein>
<accession>A0ABN8XI21</accession>
<gene>
    <name evidence="1" type="ORF">MFUM_1006</name>
</gene>
<evidence type="ECO:0008006" key="3">
    <source>
        <dbReference type="Google" id="ProtNLM"/>
    </source>
</evidence>
<reference evidence="1" key="1">
    <citation type="submission" date="2023-03" db="EMBL/GenBank/DDBJ databases">
        <authorList>
            <person name="Cremers G."/>
            <person name="Picone N."/>
        </authorList>
    </citation>
    <scope>NUCLEOTIDE SEQUENCE</scope>
    <source>
        <strain evidence="1">Sample_alias</strain>
    </source>
</reference>
<proteinExistence type="predicted"/>
<evidence type="ECO:0000313" key="2">
    <source>
        <dbReference type="Proteomes" id="UP001161497"/>
    </source>
</evidence>
<keyword evidence="2" id="KW-1185">Reference proteome</keyword>